<keyword evidence="1" id="KW-0472">Membrane</keyword>
<comment type="caution">
    <text evidence="2">The sequence shown here is derived from an EMBL/GenBank/DDBJ whole genome shotgun (WGS) entry which is preliminary data.</text>
</comment>
<dbReference type="eggNOG" id="COG1511">
    <property type="taxonomic scope" value="Bacteria"/>
</dbReference>
<keyword evidence="1" id="KW-0812">Transmembrane</keyword>
<reference evidence="2 3" key="1">
    <citation type="submission" date="2011-09" db="EMBL/GenBank/DDBJ databases">
        <authorList>
            <person name="Weinstock G."/>
            <person name="Sodergren E."/>
            <person name="Clifton S."/>
            <person name="Fulton L."/>
            <person name="Fulton B."/>
            <person name="Courtney L."/>
            <person name="Fronick C."/>
            <person name="Harrison M."/>
            <person name="Strong C."/>
            <person name="Farmer C."/>
            <person name="Delahaunty K."/>
            <person name="Markovic C."/>
            <person name="Hall O."/>
            <person name="Minx P."/>
            <person name="Tomlinson C."/>
            <person name="Mitreva M."/>
            <person name="Hou S."/>
            <person name="Chen J."/>
            <person name="Wollam A."/>
            <person name="Pepin K.H."/>
            <person name="Johnson M."/>
            <person name="Bhonagiri V."/>
            <person name="Zhang X."/>
            <person name="Suruliraj S."/>
            <person name="Warren W."/>
            <person name="Chinwalla A."/>
            <person name="Mardis E.R."/>
            <person name="Wilson R.K."/>
        </authorList>
    </citation>
    <scope>NUCLEOTIDE SEQUENCE [LARGE SCALE GENOMIC DNA]</scope>
    <source>
        <strain evidence="2 3">F0439</strain>
    </source>
</reference>
<sequence length="139" mass="14962">MIFMTLSLIQTLIVTLSTMFILPIHAESPLLLLLTGGIISIGFMIIIYTLVCLFGNLGKALRSGVTRDPACGQWGDLSDSIESAGVPINSTPISICIWGEWLSRGNWRTKYWNGCDKLLRSGCHGGGNVVAGTFNETAA</sequence>
<keyword evidence="3" id="KW-1185">Reference proteome</keyword>
<dbReference type="EMBL" id="AGEY01000211">
    <property type="protein sequence ID" value="EHL95176.1"/>
    <property type="molecule type" value="Genomic_DNA"/>
</dbReference>
<organism evidence="2 3">
    <name type="scientific">Lentilactobacillus parafarraginis F0439</name>
    <dbReference type="NCBI Taxonomy" id="797515"/>
    <lineage>
        <taxon>Bacteria</taxon>
        <taxon>Bacillati</taxon>
        <taxon>Bacillota</taxon>
        <taxon>Bacilli</taxon>
        <taxon>Lactobacillales</taxon>
        <taxon>Lactobacillaceae</taxon>
        <taxon>Lentilactobacillus</taxon>
    </lineage>
</organism>
<name>G9ZTR3_9LACO</name>
<evidence type="ECO:0000313" key="3">
    <source>
        <dbReference type="Proteomes" id="UP000004625"/>
    </source>
</evidence>
<evidence type="ECO:0000256" key="1">
    <source>
        <dbReference type="SAM" id="Phobius"/>
    </source>
</evidence>
<dbReference type="Proteomes" id="UP000004625">
    <property type="component" value="Unassembled WGS sequence"/>
</dbReference>
<gene>
    <name evidence="2" type="ORF">HMPREF9103_03148</name>
</gene>
<evidence type="ECO:0000313" key="2">
    <source>
        <dbReference type="EMBL" id="EHL95176.1"/>
    </source>
</evidence>
<dbReference type="AlphaFoldDB" id="G9ZTR3"/>
<dbReference type="STRING" id="797515.HMPREF9103_03148"/>
<dbReference type="HOGENOM" id="CLU_1842599_0_0_9"/>
<keyword evidence="1" id="KW-1133">Transmembrane helix</keyword>
<accession>G9ZTR3</accession>
<protein>
    <submittedName>
        <fullName evidence="2">Uncharacterized protein</fullName>
    </submittedName>
</protein>
<feature type="transmembrane region" description="Helical" evidence="1">
    <location>
        <begin position="36"/>
        <end position="57"/>
    </location>
</feature>
<proteinExistence type="predicted"/>